<dbReference type="EMBL" id="CM017326">
    <property type="protein sequence ID" value="KAE8076935.1"/>
    <property type="molecule type" value="Genomic_DNA"/>
</dbReference>
<dbReference type="OrthoDB" id="591557at2759"/>
<organism evidence="4 5">
    <name type="scientific">Carpinus fangiana</name>
    <dbReference type="NCBI Taxonomy" id="176857"/>
    <lineage>
        <taxon>Eukaryota</taxon>
        <taxon>Viridiplantae</taxon>
        <taxon>Streptophyta</taxon>
        <taxon>Embryophyta</taxon>
        <taxon>Tracheophyta</taxon>
        <taxon>Spermatophyta</taxon>
        <taxon>Magnoliopsida</taxon>
        <taxon>eudicotyledons</taxon>
        <taxon>Gunneridae</taxon>
        <taxon>Pentapetalae</taxon>
        <taxon>rosids</taxon>
        <taxon>fabids</taxon>
        <taxon>Fagales</taxon>
        <taxon>Betulaceae</taxon>
        <taxon>Carpinus</taxon>
    </lineage>
</organism>
<evidence type="ECO:0000256" key="1">
    <source>
        <dbReference type="ARBA" id="ARBA00022441"/>
    </source>
</evidence>
<proteinExistence type="predicted"/>
<dbReference type="Pfam" id="PF07734">
    <property type="entry name" value="FBA_1"/>
    <property type="match status" value="1"/>
</dbReference>
<dbReference type="CDD" id="cd22157">
    <property type="entry name" value="F-box_AtFBW1-like"/>
    <property type="match status" value="1"/>
</dbReference>
<name>A0A5N6RD30_9ROSI</name>
<dbReference type="InterPro" id="IPR050796">
    <property type="entry name" value="SCF_F-box_component"/>
</dbReference>
<keyword evidence="5" id="KW-1185">Reference proteome</keyword>
<dbReference type="Proteomes" id="UP000327013">
    <property type="component" value="Chromosome 6"/>
</dbReference>
<reference evidence="4 5" key="1">
    <citation type="submission" date="2019-06" db="EMBL/GenBank/DDBJ databases">
        <title>A chromosomal-level reference genome of Carpinus fangiana (Coryloideae, Betulaceae).</title>
        <authorList>
            <person name="Yang X."/>
            <person name="Wang Z."/>
            <person name="Zhang L."/>
            <person name="Hao G."/>
            <person name="Liu J."/>
            <person name="Yang Y."/>
        </authorList>
    </citation>
    <scope>NUCLEOTIDE SEQUENCE [LARGE SCALE GENOMIC DNA]</scope>
    <source>
        <strain evidence="4">Cfa_2016G</strain>
        <tissue evidence="4">Leaf</tissue>
    </source>
</reference>
<accession>A0A5N6RD30</accession>
<dbReference type="PANTHER" id="PTHR31672">
    <property type="entry name" value="BNACNNG10540D PROTEIN"/>
    <property type="match status" value="1"/>
</dbReference>
<dbReference type="AlphaFoldDB" id="A0A5N6RD30"/>
<dbReference type="InterPro" id="IPR017451">
    <property type="entry name" value="F-box-assoc_interact_dom"/>
</dbReference>
<sequence>MASQSHAATIKNIPHELITEILARLPTKSLIRFRCVCKSWRSLISDPQFLKKQLHFSHAEPNFSRQRIIVFKLGLPSSDHRIASSYSVHSVFDDHQMQYSFDVPLPMTDPASYIEFVGSCNGLVCLREGRILHLWNPSTRESKRLPLSIHCDDFFGFGYDESVDDYKVVRLLKNVGDTCKVEVYELRADCWREIQNFPYSLPVFAWSVYANGALYWAVLREHSPERTRWNVVAFDLSTEKFIEVPQPNYIDDDSFSLLAGHGVLHLNFVLELVVVRGSLYLVCHYIQCSCGSHAGVWIMKEDGVWAKLAKIPFQHQMNRTEQFWRLLCFSRNGEFLMARKDKLVLYSSKEDAFEDLPIHGGELLLHGSILEIKTYVESLISPNYAMNESEQSENLVME</sequence>
<protein>
    <recommendedName>
        <fullName evidence="3">F-box domain-containing protein</fullName>
    </recommendedName>
</protein>
<evidence type="ECO:0000256" key="2">
    <source>
        <dbReference type="ARBA" id="ARBA00022737"/>
    </source>
</evidence>
<dbReference type="InterPro" id="IPR006527">
    <property type="entry name" value="F-box-assoc_dom_typ1"/>
</dbReference>
<evidence type="ECO:0000259" key="3">
    <source>
        <dbReference type="PROSITE" id="PS50181"/>
    </source>
</evidence>
<gene>
    <name evidence="4" type="ORF">FH972_015552</name>
</gene>
<keyword evidence="2" id="KW-0677">Repeat</keyword>
<dbReference type="FunFam" id="1.20.1280.50:FF:000008">
    <property type="entry name" value="F-box only protein 6"/>
    <property type="match status" value="1"/>
</dbReference>
<dbReference type="SUPFAM" id="SSF81383">
    <property type="entry name" value="F-box domain"/>
    <property type="match status" value="1"/>
</dbReference>
<dbReference type="NCBIfam" id="TIGR01640">
    <property type="entry name" value="F_box_assoc_1"/>
    <property type="match status" value="1"/>
</dbReference>
<dbReference type="InterPro" id="IPR011043">
    <property type="entry name" value="Gal_Oxase/kelch_b-propeller"/>
</dbReference>
<dbReference type="PANTHER" id="PTHR31672:SF13">
    <property type="entry name" value="F-BOX PROTEIN CPR30-LIKE"/>
    <property type="match status" value="1"/>
</dbReference>
<dbReference type="SUPFAM" id="SSF50965">
    <property type="entry name" value="Galactose oxidase, central domain"/>
    <property type="match status" value="1"/>
</dbReference>
<dbReference type="InterPro" id="IPR001810">
    <property type="entry name" value="F-box_dom"/>
</dbReference>
<dbReference type="PROSITE" id="PS50181">
    <property type="entry name" value="FBOX"/>
    <property type="match status" value="1"/>
</dbReference>
<dbReference type="Pfam" id="PF00646">
    <property type="entry name" value="F-box"/>
    <property type="match status" value="1"/>
</dbReference>
<dbReference type="Gene3D" id="1.20.1280.50">
    <property type="match status" value="1"/>
</dbReference>
<evidence type="ECO:0000313" key="4">
    <source>
        <dbReference type="EMBL" id="KAE8076935.1"/>
    </source>
</evidence>
<dbReference type="SMART" id="SM00256">
    <property type="entry name" value="FBOX"/>
    <property type="match status" value="1"/>
</dbReference>
<evidence type="ECO:0000313" key="5">
    <source>
        <dbReference type="Proteomes" id="UP000327013"/>
    </source>
</evidence>
<feature type="domain" description="F-box" evidence="3">
    <location>
        <begin position="7"/>
        <end position="53"/>
    </location>
</feature>
<keyword evidence="1" id="KW-0880">Kelch repeat</keyword>
<dbReference type="InterPro" id="IPR036047">
    <property type="entry name" value="F-box-like_dom_sf"/>
</dbReference>